<feature type="compositionally biased region" description="Basic residues" evidence="1">
    <location>
        <begin position="1"/>
        <end position="11"/>
    </location>
</feature>
<accession>A0ABY5FVL7</accession>
<dbReference type="EMBL" id="CP101497">
    <property type="protein sequence ID" value="UTT61821.1"/>
    <property type="molecule type" value="Genomic_DNA"/>
</dbReference>
<dbReference type="RefSeq" id="WP_255158962.1">
    <property type="nucleotide sequence ID" value="NZ_CP101497.1"/>
</dbReference>
<organism evidence="2 3">
    <name type="scientific">Microcella humidisoli</name>
    <dbReference type="NCBI Taxonomy" id="2963406"/>
    <lineage>
        <taxon>Bacteria</taxon>
        <taxon>Bacillati</taxon>
        <taxon>Actinomycetota</taxon>
        <taxon>Actinomycetes</taxon>
        <taxon>Micrococcales</taxon>
        <taxon>Microbacteriaceae</taxon>
        <taxon>Microcella</taxon>
    </lineage>
</organism>
<keyword evidence="3" id="KW-1185">Reference proteome</keyword>
<feature type="region of interest" description="Disordered" evidence="1">
    <location>
        <begin position="1"/>
        <end position="21"/>
    </location>
</feature>
<reference evidence="2" key="1">
    <citation type="submission" date="2022-07" db="EMBL/GenBank/DDBJ databases">
        <title>Taxonomic analysis of Microcella humidisoli nov. sp., isolated from riverside soil.</title>
        <authorList>
            <person name="Molina K.M."/>
            <person name="Kim S.B."/>
        </authorList>
    </citation>
    <scope>NUCLEOTIDE SEQUENCE</scope>
    <source>
        <strain evidence="2">MMS21-STM10</strain>
    </source>
</reference>
<protein>
    <recommendedName>
        <fullName evidence="4">ATP/GTP-binding protein</fullName>
    </recommendedName>
</protein>
<evidence type="ECO:0008006" key="4">
    <source>
        <dbReference type="Google" id="ProtNLM"/>
    </source>
</evidence>
<evidence type="ECO:0000313" key="2">
    <source>
        <dbReference type="EMBL" id="UTT61821.1"/>
    </source>
</evidence>
<dbReference type="Proteomes" id="UP001060039">
    <property type="component" value="Chromosome"/>
</dbReference>
<gene>
    <name evidence="2" type="ORF">NNL39_09035</name>
</gene>
<sequence length="100" mass="11432">MPRSNRPRSRRRGDEPVEPFDLDRLSAGLRRTEVKRSGTWNVQSVSAASAQKVYLCPGCRLDVPVGQAHIVAWRADGLMGEQADLADRRHWHSHCWRMEP</sequence>
<evidence type="ECO:0000313" key="3">
    <source>
        <dbReference type="Proteomes" id="UP001060039"/>
    </source>
</evidence>
<name>A0ABY5FVL7_9MICO</name>
<proteinExistence type="predicted"/>
<evidence type="ECO:0000256" key="1">
    <source>
        <dbReference type="SAM" id="MobiDB-lite"/>
    </source>
</evidence>